<dbReference type="AlphaFoldDB" id="A0A4Y2F2A8"/>
<dbReference type="GO" id="GO:0003676">
    <property type="term" value="F:nucleic acid binding"/>
    <property type="evidence" value="ECO:0007669"/>
    <property type="project" value="InterPro"/>
</dbReference>
<gene>
    <name evidence="1" type="ORF">AVEN_45510_1</name>
</gene>
<proteinExistence type="predicted"/>
<dbReference type="Proteomes" id="UP000499080">
    <property type="component" value="Unassembled WGS sequence"/>
</dbReference>
<dbReference type="EMBL" id="BGPR01000780">
    <property type="protein sequence ID" value="GBM35241.1"/>
    <property type="molecule type" value="Genomic_DNA"/>
</dbReference>
<comment type="caution">
    <text evidence="1">The sequence shown here is derived from an EMBL/GenBank/DDBJ whole genome shotgun (WGS) entry which is preliminary data.</text>
</comment>
<evidence type="ECO:0000313" key="1">
    <source>
        <dbReference type="EMBL" id="GBM35241.1"/>
    </source>
</evidence>
<name>A0A4Y2F2A8_ARAVE</name>
<evidence type="ECO:0000313" key="2">
    <source>
        <dbReference type="Proteomes" id="UP000499080"/>
    </source>
</evidence>
<dbReference type="Gene3D" id="3.30.420.10">
    <property type="entry name" value="Ribonuclease H-like superfamily/Ribonuclease H"/>
    <property type="match status" value="1"/>
</dbReference>
<sequence length="76" mass="8647">MAGDFSYSELPHRWIGSADLDPLLPWPPRSPDLKPCDFFLWGYVKGKVYIPPMSTTLQALQERITAAVTDIEETCY</sequence>
<organism evidence="1 2">
    <name type="scientific">Araneus ventricosus</name>
    <name type="common">Orbweaver spider</name>
    <name type="synonym">Epeira ventricosa</name>
    <dbReference type="NCBI Taxonomy" id="182803"/>
    <lineage>
        <taxon>Eukaryota</taxon>
        <taxon>Metazoa</taxon>
        <taxon>Ecdysozoa</taxon>
        <taxon>Arthropoda</taxon>
        <taxon>Chelicerata</taxon>
        <taxon>Arachnida</taxon>
        <taxon>Araneae</taxon>
        <taxon>Araneomorphae</taxon>
        <taxon>Entelegynae</taxon>
        <taxon>Araneoidea</taxon>
        <taxon>Araneidae</taxon>
        <taxon>Araneus</taxon>
    </lineage>
</organism>
<accession>A0A4Y2F2A8</accession>
<dbReference type="PANTHER" id="PTHR47326:SF1">
    <property type="entry name" value="HTH PSQ-TYPE DOMAIN-CONTAINING PROTEIN"/>
    <property type="match status" value="1"/>
</dbReference>
<reference evidence="1 2" key="1">
    <citation type="journal article" date="2019" name="Sci. Rep.">
        <title>Orb-weaving spider Araneus ventricosus genome elucidates the spidroin gene catalogue.</title>
        <authorList>
            <person name="Kono N."/>
            <person name="Nakamura H."/>
            <person name="Ohtoshi R."/>
            <person name="Moran D.A.P."/>
            <person name="Shinohara A."/>
            <person name="Yoshida Y."/>
            <person name="Fujiwara M."/>
            <person name="Mori M."/>
            <person name="Tomita M."/>
            <person name="Arakawa K."/>
        </authorList>
    </citation>
    <scope>NUCLEOTIDE SEQUENCE [LARGE SCALE GENOMIC DNA]</scope>
</reference>
<dbReference type="InterPro" id="IPR036397">
    <property type="entry name" value="RNaseH_sf"/>
</dbReference>
<dbReference type="PANTHER" id="PTHR47326">
    <property type="entry name" value="TRANSPOSABLE ELEMENT TC3 TRANSPOSASE-LIKE PROTEIN"/>
    <property type="match status" value="1"/>
</dbReference>
<keyword evidence="2" id="KW-1185">Reference proteome</keyword>
<protein>
    <submittedName>
        <fullName evidence="1">Uncharacterized protein</fullName>
    </submittedName>
</protein>